<name>A0AA40EEC1_9PEZI</name>
<comment type="caution">
    <text evidence="1">The sequence shown here is derived from an EMBL/GenBank/DDBJ whole genome shotgun (WGS) entry which is preliminary data.</text>
</comment>
<dbReference type="EMBL" id="JAUKUA010000001">
    <property type="protein sequence ID" value="KAK0732198.1"/>
    <property type="molecule type" value="Genomic_DNA"/>
</dbReference>
<gene>
    <name evidence="1" type="ORF">B0H67DRAFT_597830</name>
</gene>
<accession>A0AA40EEC1</accession>
<dbReference type="AlphaFoldDB" id="A0AA40EEC1"/>
<reference evidence="1" key="1">
    <citation type="submission" date="2023-06" db="EMBL/GenBank/DDBJ databases">
        <title>Genome-scale phylogeny and comparative genomics of the fungal order Sordariales.</title>
        <authorList>
            <consortium name="Lawrence Berkeley National Laboratory"/>
            <person name="Hensen N."/>
            <person name="Bonometti L."/>
            <person name="Westerberg I."/>
            <person name="Brannstrom I.O."/>
            <person name="Guillou S."/>
            <person name="Cros-Aarteil S."/>
            <person name="Calhoun S."/>
            <person name="Haridas S."/>
            <person name="Kuo A."/>
            <person name="Mondo S."/>
            <person name="Pangilinan J."/>
            <person name="Riley R."/>
            <person name="Labutti K."/>
            <person name="Andreopoulos B."/>
            <person name="Lipzen A."/>
            <person name="Chen C."/>
            <person name="Yanf M."/>
            <person name="Daum C."/>
            <person name="Ng V."/>
            <person name="Clum A."/>
            <person name="Steindorff A."/>
            <person name="Ohm R."/>
            <person name="Martin F."/>
            <person name="Silar P."/>
            <person name="Natvig D."/>
            <person name="Lalanne C."/>
            <person name="Gautier V."/>
            <person name="Ament-Velasquez S.L."/>
            <person name="Kruys A."/>
            <person name="Hutchinson M.I."/>
            <person name="Powell A.J."/>
            <person name="Barry K."/>
            <person name="Miller A.N."/>
            <person name="Grigoriev I.V."/>
            <person name="Debuchy R."/>
            <person name="Gladieux P."/>
            <person name="Thoren M.H."/>
            <person name="Johannesson H."/>
        </authorList>
    </citation>
    <scope>NUCLEOTIDE SEQUENCE</scope>
    <source>
        <strain evidence="1">SMH4607-1</strain>
    </source>
</reference>
<organism evidence="1 2">
    <name type="scientific">Lasiosphaeris hirsuta</name>
    <dbReference type="NCBI Taxonomy" id="260670"/>
    <lineage>
        <taxon>Eukaryota</taxon>
        <taxon>Fungi</taxon>
        <taxon>Dikarya</taxon>
        <taxon>Ascomycota</taxon>
        <taxon>Pezizomycotina</taxon>
        <taxon>Sordariomycetes</taxon>
        <taxon>Sordariomycetidae</taxon>
        <taxon>Sordariales</taxon>
        <taxon>Lasiosphaeriaceae</taxon>
        <taxon>Lasiosphaeris</taxon>
    </lineage>
</organism>
<keyword evidence="2" id="KW-1185">Reference proteome</keyword>
<evidence type="ECO:0008006" key="3">
    <source>
        <dbReference type="Google" id="ProtNLM"/>
    </source>
</evidence>
<protein>
    <recommendedName>
        <fullName evidence="3">Heterokaryon incompatibility domain-containing protein</fullName>
    </recommendedName>
</protein>
<evidence type="ECO:0000313" key="2">
    <source>
        <dbReference type="Proteomes" id="UP001172102"/>
    </source>
</evidence>
<dbReference type="Proteomes" id="UP001172102">
    <property type="component" value="Unassembled WGS sequence"/>
</dbReference>
<evidence type="ECO:0000313" key="1">
    <source>
        <dbReference type="EMBL" id="KAK0732198.1"/>
    </source>
</evidence>
<sequence>MLFLPPLPAWLKFNTLPKEHYAIISYVWRGVPPRKGMNVGPTFSIKDASNADPIPLETLHTVCVAALQRECASGHCAVCFILPRGLSRLVKLDEETPWLGRAWTLQEALAPNYCKVLFAWKHGSCVLQRMGCAAAAAVPVVAGRAAVADLKSLLEMGEDIGDENEANHLTCVFILLSYRLASLFRNHVVSDLGQKYAASISFSNGTLSNKGMAAAVWRAAMLPTPYQPVDMVLSIIGILGIELDPAPFSTSDRSPDMIALMPSVQLPTIDWWLKDAPRGPVDDNNCMVILAPAVALSSVPVGSKQIYLGGSLRTLVGIRSVVLMLVGGKRMGLCPS</sequence>
<proteinExistence type="predicted"/>